<feature type="compositionally biased region" description="Acidic residues" evidence="1">
    <location>
        <begin position="347"/>
        <end position="357"/>
    </location>
</feature>
<name>A0AAV2QSS6_MEGNR</name>
<reference evidence="2 3" key="1">
    <citation type="submission" date="2024-05" db="EMBL/GenBank/DDBJ databases">
        <authorList>
            <person name="Wallberg A."/>
        </authorList>
    </citation>
    <scope>NUCLEOTIDE SEQUENCE [LARGE SCALE GENOMIC DNA]</scope>
</reference>
<dbReference type="EMBL" id="CAXKWB010010758">
    <property type="protein sequence ID" value="CAL4099128.1"/>
    <property type="molecule type" value="Genomic_DNA"/>
</dbReference>
<evidence type="ECO:0000313" key="2">
    <source>
        <dbReference type="EMBL" id="CAL4099128.1"/>
    </source>
</evidence>
<feature type="compositionally biased region" description="Polar residues" evidence="1">
    <location>
        <begin position="324"/>
        <end position="342"/>
    </location>
</feature>
<keyword evidence="3" id="KW-1185">Reference proteome</keyword>
<proteinExistence type="predicted"/>
<evidence type="ECO:0000256" key="1">
    <source>
        <dbReference type="SAM" id="MobiDB-lite"/>
    </source>
</evidence>
<gene>
    <name evidence="2" type="ORF">MNOR_LOCUS16407</name>
</gene>
<comment type="caution">
    <text evidence="2">The sequence shown here is derived from an EMBL/GenBank/DDBJ whole genome shotgun (WGS) entry which is preliminary data.</text>
</comment>
<accession>A0AAV2QSS6</accession>
<sequence>DCLVDEVYKEEHWTGEEITFYVYVLKNDVVNIKLTYNFLDDTDYFTNFYFSPSKKYSKIVETKDGEEVDQYPLKTMEKENDWVEFKVSSERGTIEVIYDPDIHGHFPINQTSRSFKDLIIRASNISLCRNEIKWKVTQAHPAYIPLGIRKFPRYIDLNLYPKETNYNFTLKINNWNESLPIELCSTYRMIIEKNNATVQCIMDQRENIKFEVSQNVTTVGIFTAGRSFNVTVDFETKTTPHTNTMAIPVANEEGCTNCINYVVVTLSICGIIIAGLGFKIKILLTKNNDGHEMESITSGTNRIKILLTKVKEFMQNNEVHEMESITSGTNRNLENADQSDPLTQEKDNDDVETTELI</sequence>
<protein>
    <recommendedName>
        <fullName evidence="4">Allorecognition 2</fullName>
    </recommendedName>
</protein>
<feature type="region of interest" description="Disordered" evidence="1">
    <location>
        <begin position="322"/>
        <end position="357"/>
    </location>
</feature>
<feature type="non-terminal residue" evidence="2">
    <location>
        <position position="1"/>
    </location>
</feature>
<dbReference type="Proteomes" id="UP001497623">
    <property type="component" value="Unassembled WGS sequence"/>
</dbReference>
<evidence type="ECO:0008006" key="4">
    <source>
        <dbReference type="Google" id="ProtNLM"/>
    </source>
</evidence>
<evidence type="ECO:0000313" key="3">
    <source>
        <dbReference type="Proteomes" id="UP001497623"/>
    </source>
</evidence>
<organism evidence="2 3">
    <name type="scientific">Meganyctiphanes norvegica</name>
    <name type="common">Northern krill</name>
    <name type="synonym">Thysanopoda norvegica</name>
    <dbReference type="NCBI Taxonomy" id="48144"/>
    <lineage>
        <taxon>Eukaryota</taxon>
        <taxon>Metazoa</taxon>
        <taxon>Ecdysozoa</taxon>
        <taxon>Arthropoda</taxon>
        <taxon>Crustacea</taxon>
        <taxon>Multicrustacea</taxon>
        <taxon>Malacostraca</taxon>
        <taxon>Eumalacostraca</taxon>
        <taxon>Eucarida</taxon>
        <taxon>Euphausiacea</taxon>
        <taxon>Euphausiidae</taxon>
        <taxon>Meganyctiphanes</taxon>
    </lineage>
</organism>
<dbReference type="AlphaFoldDB" id="A0AAV2QSS6"/>